<dbReference type="AlphaFoldDB" id="A0A974NYX9"/>
<gene>
    <name evidence="1" type="ORF">H5J25_18710</name>
</gene>
<dbReference type="RefSeq" id="WP_202096564.1">
    <property type="nucleotide sequence ID" value="NZ_CP061036.1"/>
</dbReference>
<protein>
    <submittedName>
        <fullName evidence="1">Uncharacterized protein</fullName>
    </submittedName>
</protein>
<dbReference type="EMBL" id="CP061036">
    <property type="protein sequence ID" value="QQV79282.1"/>
    <property type="molecule type" value="Genomic_DNA"/>
</dbReference>
<keyword evidence="2" id="KW-1185">Reference proteome</keyword>
<accession>A0A974NYX9</accession>
<reference evidence="2" key="1">
    <citation type="submission" date="2020-09" db="EMBL/GenBank/DDBJ databases">
        <title>Sphingomonas sp., a new species isolated from pork steak.</title>
        <authorList>
            <person name="Heidler von Heilborn D."/>
        </authorList>
    </citation>
    <scope>NUCLEOTIDE SEQUENCE [LARGE SCALE GENOMIC DNA]</scope>
    <source>
        <plasmid evidence="2">punnamed1</plasmid>
    </source>
</reference>
<keyword evidence="1" id="KW-0614">Plasmid</keyword>
<name>A0A974NYX9_9SPHN</name>
<sequence>MASDDTTTVLDEANAAAVRLMVERLADHDVIEVFNLTGGLGPVADLAAEQMKIRELDY</sequence>
<dbReference type="Proteomes" id="UP000595894">
    <property type="component" value="Plasmid punnamed1"/>
</dbReference>
<evidence type="ECO:0000313" key="2">
    <source>
        <dbReference type="Proteomes" id="UP000595894"/>
    </source>
</evidence>
<dbReference type="KEGG" id="sari:H5J25_18710"/>
<geneLocation type="plasmid" evidence="1 2">
    <name>punnamed1</name>
</geneLocation>
<evidence type="ECO:0000313" key="1">
    <source>
        <dbReference type="EMBL" id="QQV79282.1"/>
    </source>
</evidence>
<organism evidence="1 2">
    <name type="scientific">Sphingomonas aliaeris</name>
    <dbReference type="NCBI Taxonomy" id="2759526"/>
    <lineage>
        <taxon>Bacteria</taxon>
        <taxon>Pseudomonadati</taxon>
        <taxon>Pseudomonadota</taxon>
        <taxon>Alphaproteobacteria</taxon>
        <taxon>Sphingomonadales</taxon>
        <taxon>Sphingomonadaceae</taxon>
        <taxon>Sphingomonas</taxon>
    </lineage>
</organism>
<proteinExistence type="predicted"/>